<dbReference type="EMBL" id="CABIJS010000222">
    <property type="protein sequence ID" value="VUZ47191.1"/>
    <property type="molecule type" value="Genomic_DNA"/>
</dbReference>
<protein>
    <submittedName>
        <fullName evidence="1">Uncharacterized protein</fullName>
    </submittedName>
</protein>
<reference evidence="1 2" key="1">
    <citation type="submission" date="2019-07" db="EMBL/GenBank/DDBJ databases">
        <authorList>
            <person name="Jastrzebski P J."/>
            <person name="Paukszto L."/>
            <person name="Jastrzebski P J."/>
        </authorList>
    </citation>
    <scope>NUCLEOTIDE SEQUENCE [LARGE SCALE GENOMIC DNA]</scope>
    <source>
        <strain evidence="1 2">WMS-il1</strain>
    </source>
</reference>
<evidence type="ECO:0000313" key="2">
    <source>
        <dbReference type="Proteomes" id="UP000321570"/>
    </source>
</evidence>
<sequence>MLETDEQVLETVLTASLSYTRYPMCSWSDLNDTLQGVIRTRVLQSSLPLNVLLTSGDDRPWRRLQLVAEDPNSSNHSDLVITSEYCSSIKHPQVVLASVSTVEVAVDEITRIAYKAPAIVDVLISIDAVERESFLWKCGLCVAQFTIVEQSSVELIAAHLRLHTELRCCEKCTTILPNSPLAVDAPDAQQHRCTSLVVARSTDCSSRIPQSSVIYPANDSHVNHTNTTPVVSSSTAGWKRICELQACIIFIDVFSRIIIDGTYCKFAN</sequence>
<gene>
    <name evidence="1" type="ORF">WMSIL1_LOCUS6750</name>
</gene>
<proteinExistence type="predicted"/>
<evidence type="ECO:0000313" key="1">
    <source>
        <dbReference type="EMBL" id="VUZ47191.1"/>
    </source>
</evidence>
<dbReference type="AlphaFoldDB" id="A0A564YIT9"/>
<dbReference type="Proteomes" id="UP000321570">
    <property type="component" value="Unassembled WGS sequence"/>
</dbReference>
<organism evidence="1 2">
    <name type="scientific">Hymenolepis diminuta</name>
    <name type="common">Rat tapeworm</name>
    <dbReference type="NCBI Taxonomy" id="6216"/>
    <lineage>
        <taxon>Eukaryota</taxon>
        <taxon>Metazoa</taxon>
        <taxon>Spiralia</taxon>
        <taxon>Lophotrochozoa</taxon>
        <taxon>Platyhelminthes</taxon>
        <taxon>Cestoda</taxon>
        <taxon>Eucestoda</taxon>
        <taxon>Cyclophyllidea</taxon>
        <taxon>Hymenolepididae</taxon>
        <taxon>Hymenolepis</taxon>
    </lineage>
</organism>
<accession>A0A564YIT9</accession>
<keyword evidence="2" id="KW-1185">Reference proteome</keyword>
<name>A0A564YIT9_HYMDI</name>